<evidence type="ECO:0000256" key="1">
    <source>
        <dbReference type="SAM" id="MobiDB-lite"/>
    </source>
</evidence>
<feature type="region of interest" description="Disordered" evidence="1">
    <location>
        <begin position="56"/>
        <end position="76"/>
    </location>
</feature>
<reference evidence="4 5" key="1">
    <citation type="submission" date="2016-10" db="EMBL/GenBank/DDBJ databases">
        <authorList>
            <person name="Varghese N."/>
            <person name="Submissions S."/>
        </authorList>
    </citation>
    <scope>NUCLEOTIDE SEQUENCE [LARGE SCALE GENOMIC DNA]</scope>
    <source>
        <strain evidence="4 5">CGMCC 1.8499</strain>
    </source>
</reference>
<dbReference type="Proteomes" id="UP000264605">
    <property type="component" value="Chromosome"/>
</dbReference>
<dbReference type="EMBL" id="CP032090">
    <property type="protein sequence ID" value="AXV65891.1"/>
    <property type="molecule type" value="Genomic_DNA"/>
</dbReference>
<organism evidence="3 6">
    <name type="scientific">Pseudoalteromonas lipolytica</name>
    <dbReference type="NCBI Taxonomy" id="570156"/>
    <lineage>
        <taxon>Bacteria</taxon>
        <taxon>Pseudomonadati</taxon>
        <taxon>Pseudomonadota</taxon>
        <taxon>Gammaproteobacteria</taxon>
        <taxon>Alteromonadales</taxon>
        <taxon>Pseudoalteromonadaceae</taxon>
        <taxon>Pseudoalteromonas</taxon>
    </lineage>
</organism>
<evidence type="ECO:0000313" key="3">
    <source>
        <dbReference type="EMBL" id="AXV65891.1"/>
    </source>
</evidence>
<keyword evidence="2" id="KW-0732">Signal</keyword>
<keyword evidence="5" id="KW-1185">Reference proteome</keyword>
<dbReference type="KEGG" id="pdj:D0907_11740"/>
<dbReference type="Proteomes" id="UP000183805">
    <property type="component" value="Unassembled WGS sequence"/>
</dbReference>
<name>A0AAD0S492_9GAMM</name>
<feature type="signal peptide" evidence="2">
    <location>
        <begin position="1"/>
        <end position="19"/>
    </location>
</feature>
<dbReference type="PROSITE" id="PS51257">
    <property type="entry name" value="PROKAR_LIPOPROTEIN"/>
    <property type="match status" value="1"/>
</dbReference>
<evidence type="ECO:0000313" key="6">
    <source>
        <dbReference type="Proteomes" id="UP000264605"/>
    </source>
</evidence>
<evidence type="ECO:0008006" key="7">
    <source>
        <dbReference type="Google" id="ProtNLM"/>
    </source>
</evidence>
<protein>
    <recommendedName>
        <fullName evidence="7">Entry exclusion lipoprotein TrbK</fullName>
    </recommendedName>
</protein>
<feature type="chain" id="PRO_5042111600" description="Entry exclusion lipoprotein TrbK" evidence="2">
    <location>
        <begin position="20"/>
        <end position="76"/>
    </location>
</feature>
<evidence type="ECO:0000313" key="5">
    <source>
        <dbReference type="Proteomes" id="UP000183805"/>
    </source>
</evidence>
<reference evidence="3 6" key="2">
    <citation type="submission" date="2018-08" db="EMBL/GenBank/DDBJ databases">
        <title>Draft genome sequence of Pseudoalteromonas donghaensis HJ51.</title>
        <authorList>
            <person name="Oh J."/>
            <person name="Roh D."/>
        </authorList>
    </citation>
    <scope>NUCLEOTIDE SEQUENCE [LARGE SCALE GENOMIC DNA]</scope>
    <source>
        <strain evidence="3 6">HJ51</strain>
    </source>
</reference>
<evidence type="ECO:0000256" key="2">
    <source>
        <dbReference type="SAM" id="SignalP"/>
    </source>
</evidence>
<dbReference type="GeneID" id="99506140"/>
<evidence type="ECO:0000313" key="4">
    <source>
        <dbReference type="EMBL" id="SFT69065.1"/>
    </source>
</evidence>
<accession>A0AAD0S492</accession>
<dbReference type="RefSeq" id="WP_036966724.1">
    <property type="nucleotide sequence ID" value="NZ_CP032090.1"/>
</dbReference>
<dbReference type="EMBL" id="FPAZ01000007">
    <property type="protein sequence ID" value="SFT69065.1"/>
    <property type="molecule type" value="Genomic_DNA"/>
</dbReference>
<sequence length="76" mass="8284">MKFLSVALLAVLMTGCASSSDEQASNDGLICKMEKPTGSNIPKRVCRTPEQIAAMEKEGRDGIRDIQRNSTNTVRL</sequence>
<gene>
    <name evidence="3" type="ORF">D0907_11740</name>
    <name evidence="4" type="ORF">SAMN04487854_10783</name>
</gene>
<dbReference type="AlphaFoldDB" id="A0AAD0S492"/>
<proteinExistence type="predicted"/>
<feature type="compositionally biased region" description="Basic and acidic residues" evidence="1">
    <location>
        <begin position="56"/>
        <end position="67"/>
    </location>
</feature>